<evidence type="ECO:0000256" key="1">
    <source>
        <dbReference type="ARBA" id="ARBA00001946"/>
    </source>
</evidence>
<evidence type="ECO:0000256" key="3">
    <source>
        <dbReference type="ARBA" id="ARBA00012633"/>
    </source>
</evidence>
<evidence type="ECO:0000256" key="6">
    <source>
        <dbReference type="ARBA" id="ARBA00022842"/>
    </source>
</evidence>
<accession>A0A8J2WS48</accession>
<dbReference type="GO" id="GO:0005737">
    <property type="term" value="C:cytoplasm"/>
    <property type="evidence" value="ECO:0007669"/>
    <property type="project" value="UniProtKB-ARBA"/>
</dbReference>
<keyword evidence="4 7" id="KW-0479">Metal-binding</keyword>
<dbReference type="EMBL" id="CAKKNE010000006">
    <property type="protein sequence ID" value="CAH0378618.1"/>
    <property type="molecule type" value="Genomic_DNA"/>
</dbReference>
<dbReference type="Pfam" id="PF02958">
    <property type="entry name" value="EcKL"/>
    <property type="match status" value="1"/>
</dbReference>
<sequence length="730" mass="76837">MRLAAALCCVAMAASLQPQTVPLHKLLSTCIDAAARGCDRIRRVQESGATDATLKIAGDAKSALTAADLAAQAAVVGALSKAWPGLTIVGEEDEAALDEDHELDKPLDDALLDWECTTSVDLSKARIFVDPLDGTREFVEGRLDAVQCLVGVAVGDAPVCGAVGLPFPADGGPPRVIYATSRGSVGPSDAPRALKRDSETLLVIAGDGSDAAQAAGVEAFPGADFAVRGAAGNKLKSVAEGEADVAILHCKTSAWDTCAPSAAILAAGGRVTDYFGAPLSYTGAVGNTLGVIASSARASKAHDAACATLRRDARALAVLERYGIRGSSHAADIARDLTGAPLAVATVAEAAGVAASTYQAPEAEAFRGALSAGCRLRVADTSVFLKRVKMRELPAAVKKATAQPQKLRRDVASFRVEAAFLSSDAAKGLAAIGVQVPTVLSATVDTPTDDPLDAASLLFLRDFSPDDGYRQSNLLAGDDLRATLKALARFHAHFSEAARRPRPDEKWRCGGHWQPAYQNAEQFESAVEAAWPRLLDNFRSVLEASPATRDLDLESIGGRVQRAAVAAGREAHPFAHDDCTDVEEWRTLIHGDLKAANVLVRGDDVALLDFQYVGDGLAATDLAHFLTASVAGSELLSEDGSLLDGALVDLYLAEFATLRDIDGDAFKQQFEVAVVDKARFVFSYLWPRIDASPAELERGSKIWNRNSYNKDINAATWLVARTSKALDAIS</sequence>
<dbReference type="PANTHER" id="PTHR43028">
    <property type="entry name" value="3'(2'),5'-BISPHOSPHATE NUCLEOTIDASE 1"/>
    <property type="match status" value="1"/>
</dbReference>
<dbReference type="InterPro" id="IPR000760">
    <property type="entry name" value="Inositol_monophosphatase-like"/>
</dbReference>
<evidence type="ECO:0000256" key="5">
    <source>
        <dbReference type="ARBA" id="ARBA00022801"/>
    </source>
</evidence>
<dbReference type="InterPro" id="IPR011009">
    <property type="entry name" value="Kinase-like_dom_sf"/>
</dbReference>
<dbReference type="PRINTS" id="PR00377">
    <property type="entry name" value="IMPHPHTASES"/>
</dbReference>
<dbReference type="InterPro" id="IPR050725">
    <property type="entry name" value="CysQ/Inositol_MonoPase"/>
</dbReference>
<dbReference type="FunFam" id="3.30.540.10:FF:000012">
    <property type="entry name" value="Blast:Putative inositol monophosphatase 3"/>
    <property type="match status" value="1"/>
</dbReference>
<dbReference type="PANTHER" id="PTHR43028:SF5">
    <property type="entry name" value="3'(2'),5'-BISPHOSPHATE NUCLEOTIDASE 1"/>
    <property type="match status" value="1"/>
</dbReference>
<evidence type="ECO:0000256" key="4">
    <source>
        <dbReference type="ARBA" id="ARBA00022723"/>
    </source>
</evidence>
<feature type="chain" id="PRO_5035286948" description="3'(2'),5'-bisphosphate nucleotidase" evidence="8">
    <location>
        <begin position="16"/>
        <end position="730"/>
    </location>
</feature>
<dbReference type="InterPro" id="IPR004119">
    <property type="entry name" value="EcKL"/>
</dbReference>
<evidence type="ECO:0000256" key="7">
    <source>
        <dbReference type="PIRSR" id="PIRSR600760-2"/>
    </source>
</evidence>
<dbReference type="Proteomes" id="UP000789595">
    <property type="component" value="Unassembled WGS sequence"/>
</dbReference>
<evidence type="ECO:0000313" key="10">
    <source>
        <dbReference type="Proteomes" id="UP000789595"/>
    </source>
</evidence>
<dbReference type="Gene3D" id="3.40.190.80">
    <property type="match status" value="1"/>
</dbReference>
<dbReference type="SUPFAM" id="SSF56655">
    <property type="entry name" value="Carbohydrate phosphatase"/>
    <property type="match status" value="1"/>
</dbReference>
<dbReference type="EC" id="3.1.3.7" evidence="3"/>
<feature type="binding site" evidence="7">
    <location>
        <position position="133"/>
    </location>
    <ligand>
        <name>Mg(2+)</name>
        <dbReference type="ChEBI" id="CHEBI:18420"/>
        <label>1</label>
        <note>catalytic</note>
    </ligand>
</feature>
<reference evidence="9" key="1">
    <citation type="submission" date="2021-11" db="EMBL/GenBank/DDBJ databases">
        <authorList>
            <consortium name="Genoscope - CEA"/>
            <person name="William W."/>
        </authorList>
    </citation>
    <scope>NUCLEOTIDE SEQUENCE</scope>
</reference>
<feature type="binding site" evidence="7">
    <location>
        <position position="132"/>
    </location>
    <ligand>
        <name>Mg(2+)</name>
        <dbReference type="ChEBI" id="CHEBI:18420"/>
        <label>1</label>
        <note>catalytic</note>
    </ligand>
</feature>
<comment type="similarity">
    <text evidence="2">Belongs to the inositol monophosphatase superfamily.</text>
</comment>
<gene>
    <name evidence="9" type="ORF">PECAL_6P02100</name>
</gene>
<name>A0A8J2WS48_9STRA</name>
<feature type="signal peptide" evidence="8">
    <location>
        <begin position="1"/>
        <end position="15"/>
    </location>
</feature>
<protein>
    <recommendedName>
        <fullName evidence="3">3'(2'),5'-bisphosphate nucleotidase</fullName>
        <ecNumber evidence="3">3.1.3.7</ecNumber>
    </recommendedName>
</protein>
<comment type="caution">
    <text evidence="9">The sequence shown here is derived from an EMBL/GenBank/DDBJ whole genome shotgun (WGS) entry which is preliminary data.</text>
</comment>
<dbReference type="AlphaFoldDB" id="A0A8J2WS48"/>
<keyword evidence="10" id="KW-1185">Reference proteome</keyword>
<keyword evidence="8" id="KW-0732">Signal</keyword>
<dbReference type="GO" id="GO:0046872">
    <property type="term" value="F:metal ion binding"/>
    <property type="evidence" value="ECO:0007669"/>
    <property type="project" value="UniProtKB-KW"/>
</dbReference>
<dbReference type="SUPFAM" id="SSF56112">
    <property type="entry name" value="Protein kinase-like (PK-like)"/>
    <property type="match status" value="1"/>
</dbReference>
<evidence type="ECO:0000256" key="2">
    <source>
        <dbReference type="ARBA" id="ARBA00009759"/>
    </source>
</evidence>
<dbReference type="OrthoDB" id="10254945at2759"/>
<dbReference type="Gene3D" id="3.90.1200.10">
    <property type="match status" value="1"/>
</dbReference>
<feature type="binding site" evidence="7">
    <location>
        <position position="130"/>
    </location>
    <ligand>
        <name>Mg(2+)</name>
        <dbReference type="ChEBI" id="CHEBI:18420"/>
        <label>1</label>
        <note>catalytic</note>
    </ligand>
</feature>
<comment type="cofactor">
    <cofactor evidence="1 7">
        <name>Mg(2+)</name>
        <dbReference type="ChEBI" id="CHEBI:18420"/>
    </cofactor>
</comment>
<evidence type="ECO:0000256" key="8">
    <source>
        <dbReference type="SAM" id="SignalP"/>
    </source>
</evidence>
<evidence type="ECO:0000313" key="9">
    <source>
        <dbReference type="EMBL" id="CAH0378618.1"/>
    </source>
</evidence>
<dbReference type="Pfam" id="PF00459">
    <property type="entry name" value="Inositol_P"/>
    <property type="match status" value="1"/>
</dbReference>
<keyword evidence="5" id="KW-0378">Hydrolase</keyword>
<feature type="binding site" evidence="7">
    <location>
        <position position="256"/>
    </location>
    <ligand>
        <name>Mg(2+)</name>
        <dbReference type="ChEBI" id="CHEBI:18420"/>
        <label>1</label>
        <note>catalytic</note>
    </ligand>
</feature>
<organism evidence="9 10">
    <name type="scientific">Pelagomonas calceolata</name>
    <dbReference type="NCBI Taxonomy" id="35677"/>
    <lineage>
        <taxon>Eukaryota</taxon>
        <taxon>Sar</taxon>
        <taxon>Stramenopiles</taxon>
        <taxon>Ochrophyta</taxon>
        <taxon>Pelagophyceae</taxon>
        <taxon>Pelagomonadales</taxon>
        <taxon>Pelagomonadaceae</taxon>
        <taxon>Pelagomonas</taxon>
    </lineage>
</organism>
<dbReference type="GO" id="GO:0008441">
    <property type="term" value="F:3'(2'),5'-bisphosphate nucleotidase activity"/>
    <property type="evidence" value="ECO:0007669"/>
    <property type="project" value="UniProtKB-EC"/>
</dbReference>
<dbReference type="Gene3D" id="3.30.540.10">
    <property type="entry name" value="Fructose-1,6-Bisphosphatase, subunit A, domain 1"/>
    <property type="match status" value="1"/>
</dbReference>
<proteinExistence type="inferred from homology"/>
<keyword evidence="6 7" id="KW-0460">Magnesium</keyword>
<feature type="binding site" evidence="7">
    <location>
        <position position="91"/>
    </location>
    <ligand>
        <name>Mg(2+)</name>
        <dbReference type="ChEBI" id="CHEBI:18420"/>
        <label>1</label>
        <note>catalytic</note>
    </ligand>
</feature>